<dbReference type="FunFam" id="3.40.850.10:FF:000042">
    <property type="entry name" value="Kinesin family member 14"/>
    <property type="match status" value="1"/>
</dbReference>
<keyword evidence="2" id="KW-0963">Cytoplasm</keyword>
<dbReference type="GO" id="GO:0008017">
    <property type="term" value="F:microtubule binding"/>
    <property type="evidence" value="ECO:0007669"/>
    <property type="project" value="InterPro"/>
</dbReference>
<dbReference type="PANTHER" id="PTHR47117:SF5">
    <property type="entry name" value="KINESIN-LIKE PROTEIN KIF14"/>
    <property type="match status" value="1"/>
</dbReference>
<evidence type="ECO:0000256" key="12">
    <source>
        <dbReference type="SAM" id="MobiDB-lite"/>
    </source>
</evidence>
<dbReference type="GO" id="GO:0007018">
    <property type="term" value="P:microtubule-based movement"/>
    <property type="evidence" value="ECO:0007669"/>
    <property type="project" value="InterPro"/>
</dbReference>
<evidence type="ECO:0000256" key="10">
    <source>
        <dbReference type="RuleBase" id="RU000394"/>
    </source>
</evidence>
<feature type="domain" description="Kinesin motor" evidence="13">
    <location>
        <begin position="75"/>
        <end position="425"/>
    </location>
</feature>
<proteinExistence type="inferred from homology"/>
<keyword evidence="15" id="KW-1185">Reference proteome</keyword>
<evidence type="ECO:0000313" key="14">
    <source>
        <dbReference type="EMBL" id="CAH1109059.1"/>
    </source>
</evidence>
<dbReference type="SMART" id="SM00129">
    <property type="entry name" value="KISc"/>
    <property type="match status" value="1"/>
</dbReference>
<keyword evidence="5 9" id="KW-0067">ATP-binding</keyword>
<protein>
    <recommendedName>
        <fullName evidence="10">Kinesin-like protein</fullName>
    </recommendedName>
</protein>
<evidence type="ECO:0000256" key="3">
    <source>
        <dbReference type="ARBA" id="ARBA00022701"/>
    </source>
</evidence>
<feature type="binding site" evidence="9">
    <location>
        <begin position="170"/>
        <end position="177"/>
    </location>
    <ligand>
        <name>ATP</name>
        <dbReference type="ChEBI" id="CHEBI:30616"/>
    </ligand>
</feature>
<dbReference type="PROSITE" id="PS00411">
    <property type="entry name" value="KINESIN_MOTOR_1"/>
    <property type="match status" value="1"/>
</dbReference>
<evidence type="ECO:0000256" key="4">
    <source>
        <dbReference type="ARBA" id="ARBA00022741"/>
    </source>
</evidence>
<dbReference type="Proteomes" id="UP001153636">
    <property type="component" value="Chromosome 3"/>
</dbReference>
<evidence type="ECO:0000256" key="8">
    <source>
        <dbReference type="ARBA" id="ARBA00023212"/>
    </source>
</evidence>
<dbReference type="PANTHER" id="PTHR47117">
    <property type="entry name" value="STAR-RELATED LIPID TRANSFER PROTEIN 9"/>
    <property type="match status" value="1"/>
</dbReference>
<keyword evidence="3 10" id="KW-0493">Microtubule</keyword>
<evidence type="ECO:0000256" key="6">
    <source>
        <dbReference type="ARBA" id="ARBA00023054"/>
    </source>
</evidence>
<feature type="coiled-coil region" evidence="11">
    <location>
        <begin position="436"/>
        <end position="534"/>
    </location>
</feature>
<dbReference type="AlphaFoldDB" id="A0A9P0D213"/>
<keyword evidence="6 11" id="KW-0175">Coiled coil</keyword>
<evidence type="ECO:0000256" key="2">
    <source>
        <dbReference type="ARBA" id="ARBA00022490"/>
    </source>
</evidence>
<dbReference type="InterPro" id="IPR027417">
    <property type="entry name" value="P-loop_NTPase"/>
</dbReference>
<comment type="subcellular location">
    <subcellularLocation>
        <location evidence="1">Cytoplasm</location>
        <location evidence="1">Cytoskeleton</location>
    </subcellularLocation>
</comment>
<evidence type="ECO:0000256" key="9">
    <source>
        <dbReference type="PROSITE-ProRule" id="PRU00283"/>
    </source>
</evidence>
<evidence type="ECO:0000256" key="11">
    <source>
        <dbReference type="SAM" id="Coils"/>
    </source>
</evidence>
<reference evidence="14" key="1">
    <citation type="submission" date="2022-01" db="EMBL/GenBank/DDBJ databases">
        <authorList>
            <person name="King R."/>
        </authorList>
    </citation>
    <scope>NUCLEOTIDE SEQUENCE</scope>
</reference>
<dbReference type="GO" id="GO:0003777">
    <property type="term" value="F:microtubule motor activity"/>
    <property type="evidence" value="ECO:0007669"/>
    <property type="project" value="InterPro"/>
</dbReference>
<evidence type="ECO:0000256" key="1">
    <source>
        <dbReference type="ARBA" id="ARBA00004245"/>
    </source>
</evidence>
<dbReference type="InterPro" id="IPR036961">
    <property type="entry name" value="Kinesin_motor_dom_sf"/>
</dbReference>
<dbReference type="PRINTS" id="PR00380">
    <property type="entry name" value="KINESINHEAVY"/>
</dbReference>
<name>A0A9P0D213_9CUCU</name>
<dbReference type="PROSITE" id="PS50067">
    <property type="entry name" value="KINESIN_MOTOR_2"/>
    <property type="match status" value="1"/>
</dbReference>
<keyword evidence="4 9" id="KW-0547">Nucleotide-binding</keyword>
<evidence type="ECO:0000256" key="5">
    <source>
        <dbReference type="ARBA" id="ARBA00022840"/>
    </source>
</evidence>
<evidence type="ECO:0000256" key="7">
    <source>
        <dbReference type="ARBA" id="ARBA00023175"/>
    </source>
</evidence>
<gene>
    <name evidence="14" type="ORF">PSYICH_LOCUS8955</name>
</gene>
<dbReference type="OrthoDB" id="3176171at2759"/>
<dbReference type="SUPFAM" id="SSF52540">
    <property type="entry name" value="P-loop containing nucleoside triphosphate hydrolases"/>
    <property type="match status" value="1"/>
</dbReference>
<evidence type="ECO:0000259" key="13">
    <source>
        <dbReference type="PROSITE" id="PS50067"/>
    </source>
</evidence>
<organism evidence="14 15">
    <name type="scientific">Psylliodes chrysocephalus</name>
    <dbReference type="NCBI Taxonomy" id="3402493"/>
    <lineage>
        <taxon>Eukaryota</taxon>
        <taxon>Metazoa</taxon>
        <taxon>Ecdysozoa</taxon>
        <taxon>Arthropoda</taxon>
        <taxon>Hexapoda</taxon>
        <taxon>Insecta</taxon>
        <taxon>Pterygota</taxon>
        <taxon>Neoptera</taxon>
        <taxon>Endopterygota</taxon>
        <taxon>Coleoptera</taxon>
        <taxon>Polyphaga</taxon>
        <taxon>Cucujiformia</taxon>
        <taxon>Chrysomeloidea</taxon>
        <taxon>Chrysomelidae</taxon>
        <taxon>Galerucinae</taxon>
        <taxon>Alticini</taxon>
        <taxon>Psylliodes</taxon>
    </lineage>
</organism>
<sequence length="701" mass="79070">MALSTPGSSRRKLPTGTFDKTPKSLNFTPKSNYATPKIKKVETPASTPECFSSVQVETPVIKKRSSKEKFDEISNLTVAVRIRPMNSKELLCVGAADVVRVRDKDLIIRSQSTGNSNMSTDHIFQYDHIFWSCDENDPLYTSQEEVFFTLGKPLLNSAFKGYNGCLFAYGQTGSGKSYSMMGKNMCETVDIDCETFSGITPRFCRDIFERISKLDKDCICTVEVSYFEIYNEKIHDLLSSSINTNRTPLKVREHPECGPYVVDLSVEVVKSYKELRKWLLIGNKNRVTAATNMNEKSSRSHSIFSIELCLSDEKNGESASRKSKISLVDLAGSERLGNSHNTEEKIREGVCINKSLLTLGKVISALADQKKNQFVPYRDSVLTWLLRESLGGNSLTSMLATITPANTHLDETIATLRYACQARSIVNRARINENPHDRLIRELRSEVERLRALRQDFERSSLSTSSLTSCNESHDEELEGLRNKLKETEGRLGEAQKSWEQRFLETKKSQLKELAEAEKYKAELESKVRIMKTLDSNVKLSPYRSNFLKELEGVLTKENDQLFNNDLIDSLKNWCCKNGLTCTFTSESLVIKDPVEHKQTSVLLSSVNLKGFENISDFVNSLTWTESKNLAKKITKTEIMSSMNNIYQSLASLQPAEDETNLCLLFAKVNKTLQSFEAALLSNAKNNNSQKVVTFSSNVFK</sequence>
<evidence type="ECO:0000313" key="15">
    <source>
        <dbReference type="Proteomes" id="UP001153636"/>
    </source>
</evidence>
<accession>A0A9P0D213</accession>
<dbReference type="InterPro" id="IPR001752">
    <property type="entry name" value="Kinesin_motor_dom"/>
</dbReference>
<keyword evidence="7 9" id="KW-0505">Motor protein</keyword>
<dbReference type="InterPro" id="IPR019821">
    <property type="entry name" value="Kinesin_motor_CS"/>
</dbReference>
<dbReference type="GO" id="GO:0005874">
    <property type="term" value="C:microtubule"/>
    <property type="evidence" value="ECO:0007669"/>
    <property type="project" value="UniProtKB-KW"/>
</dbReference>
<dbReference type="Gene3D" id="3.40.850.10">
    <property type="entry name" value="Kinesin motor domain"/>
    <property type="match status" value="1"/>
</dbReference>
<keyword evidence="8" id="KW-0206">Cytoskeleton</keyword>
<comment type="similarity">
    <text evidence="9 10">Belongs to the TRAFAC class myosin-kinesin ATPase superfamily. Kinesin family.</text>
</comment>
<dbReference type="GO" id="GO:0005524">
    <property type="term" value="F:ATP binding"/>
    <property type="evidence" value="ECO:0007669"/>
    <property type="project" value="UniProtKB-UniRule"/>
</dbReference>
<feature type="region of interest" description="Disordered" evidence="12">
    <location>
        <begin position="1"/>
        <end position="31"/>
    </location>
</feature>
<dbReference type="EMBL" id="OV651815">
    <property type="protein sequence ID" value="CAH1109059.1"/>
    <property type="molecule type" value="Genomic_DNA"/>
</dbReference>
<dbReference type="Pfam" id="PF00225">
    <property type="entry name" value="Kinesin"/>
    <property type="match status" value="1"/>
</dbReference>